<protein>
    <submittedName>
        <fullName evidence="2">Uncharacterized protein</fullName>
    </submittedName>
</protein>
<proteinExistence type="predicted"/>
<accession>A0A1H9KS16</accession>
<dbReference type="EMBL" id="FOGJ01000001">
    <property type="protein sequence ID" value="SER01966.1"/>
    <property type="molecule type" value="Genomic_DNA"/>
</dbReference>
<dbReference type="OrthoDB" id="2000741at2"/>
<feature type="transmembrane region" description="Helical" evidence="1">
    <location>
        <begin position="21"/>
        <end position="41"/>
    </location>
</feature>
<gene>
    <name evidence="2" type="ORF">SAMN04487884_101152</name>
</gene>
<feature type="transmembrane region" description="Helical" evidence="1">
    <location>
        <begin position="360"/>
        <end position="378"/>
    </location>
</feature>
<organism evidence="2 3">
    <name type="scientific">Butyrivibrio fibrisolvens</name>
    <dbReference type="NCBI Taxonomy" id="831"/>
    <lineage>
        <taxon>Bacteria</taxon>
        <taxon>Bacillati</taxon>
        <taxon>Bacillota</taxon>
        <taxon>Clostridia</taxon>
        <taxon>Lachnospirales</taxon>
        <taxon>Lachnospiraceae</taxon>
        <taxon>Butyrivibrio</taxon>
    </lineage>
</organism>
<feature type="transmembrane region" description="Helical" evidence="1">
    <location>
        <begin position="259"/>
        <end position="282"/>
    </location>
</feature>
<dbReference type="AlphaFoldDB" id="A0A1H9KS16"/>
<name>A0A1H9KS16_BUTFI</name>
<evidence type="ECO:0000256" key="1">
    <source>
        <dbReference type="SAM" id="Phobius"/>
    </source>
</evidence>
<dbReference type="RefSeq" id="WP_074753767.1">
    <property type="nucleotide sequence ID" value="NZ_FOGJ01000001.1"/>
</dbReference>
<dbReference type="eggNOG" id="COG1277">
    <property type="taxonomic scope" value="Bacteria"/>
</dbReference>
<feature type="transmembrane region" description="Helical" evidence="1">
    <location>
        <begin position="294"/>
        <end position="311"/>
    </location>
</feature>
<sequence>MGKKSLFGTLFLFEIKKILKNRFTVILLIVIAAYSLLQGVFQAEQMGDYESRTVDLERAIDGREIDNTLFSELVEAADEYGTWWNESNCTYNALCDWVRKIVDYGKPIADYDADSIYQIRQDTIKDGMEMCVLTEGEERYWEEKEALIDKPLVWHSFDEMLGLYDIVQSIPLIMLFVITLLLSQIFAGEVKDKTDPLLRCTRGGWGITYVAKIAAAVVSTFLLTVLFGGISVTTSLLLWGCNGWNGVVQNLMPLTSEPLTMGAFFGRQILVAFAACLLLTAATCFLSECFNNPVVVMGAVFGGFLLILAGSREIPMIIRPLSQFLYLLSPVDMTSPNVLYEFRLVGFCGHYLTALQFAPILYAFLSVLAVVIGYFVYLRKNRA</sequence>
<feature type="transmembrane region" description="Helical" evidence="1">
    <location>
        <begin position="209"/>
        <end position="239"/>
    </location>
</feature>
<dbReference type="Proteomes" id="UP000182584">
    <property type="component" value="Unassembled WGS sequence"/>
</dbReference>
<keyword evidence="1" id="KW-0812">Transmembrane</keyword>
<keyword evidence="1" id="KW-0472">Membrane</keyword>
<evidence type="ECO:0000313" key="2">
    <source>
        <dbReference type="EMBL" id="SER01966.1"/>
    </source>
</evidence>
<reference evidence="2 3" key="1">
    <citation type="submission" date="2016-10" db="EMBL/GenBank/DDBJ databases">
        <authorList>
            <person name="de Groot N.N."/>
        </authorList>
    </citation>
    <scope>NUCLEOTIDE SEQUENCE [LARGE SCALE GENOMIC DNA]</scope>
    <source>
        <strain evidence="2 3">AR40</strain>
    </source>
</reference>
<feature type="transmembrane region" description="Helical" evidence="1">
    <location>
        <begin position="166"/>
        <end position="188"/>
    </location>
</feature>
<evidence type="ECO:0000313" key="3">
    <source>
        <dbReference type="Proteomes" id="UP000182584"/>
    </source>
</evidence>
<keyword evidence="1" id="KW-1133">Transmembrane helix</keyword>